<evidence type="ECO:0000313" key="2">
    <source>
        <dbReference type="Proteomes" id="UP000030151"/>
    </source>
</evidence>
<dbReference type="EMBL" id="JELW01000046">
    <property type="protein sequence ID" value="EXU96692.1"/>
    <property type="molecule type" value="Genomic_DNA"/>
</dbReference>
<dbReference type="Proteomes" id="UP000030151">
    <property type="component" value="Unassembled WGS sequence"/>
</dbReference>
<dbReference type="HOGENOM" id="CLU_1152016_0_0_1"/>
<sequence length="241" mass="26879">MVSDLALASLNKNQNSVRSVSSDKRINEAFNADSCVAHFYCDYSAYHVPFNLPNKTQEEILSVTQEFLAIKNDNWGFTTRYIQSDGEKGLGKKWKDFVIIKGITFNPPPPDTPDQNGDHDYRSNVEWQMAVFGVKGKVEKQQGQNLAAQIRYAVRFEPEPLHLVYAAINGVGHRHDFDKQELEVVPRELPQGGNANNVVNKAVGSLTAKVGSVGPQAVIRSFLTPRNGADRDETQKNGMHH</sequence>
<reference evidence="1 2" key="1">
    <citation type="submission" date="2014-02" db="EMBL/GenBank/DDBJ databases">
        <title>The genome sequence of the entomopathogenic fungus Metarhizium robertsii ARSEF 2575.</title>
        <authorList>
            <person name="Giuliano Garisto Donzelli B."/>
            <person name="Roe B.A."/>
            <person name="Macmil S.L."/>
            <person name="Krasnoff S.B."/>
            <person name="Gibson D.M."/>
        </authorList>
    </citation>
    <scope>NUCLEOTIDE SEQUENCE [LARGE SCALE GENOMIC DNA]</scope>
    <source>
        <strain evidence="1 2">ARSEF 2575</strain>
    </source>
</reference>
<proteinExistence type="predicted"/>
<accession>A0A014N966</accession>
<name>A0A014N966_9HYPO</name>
<gene>
    <name evidence="1" type="ORF">X797_010236</name>
</gene>
<dbReference type="OrthoDB" id="5405012at2759"/>
<organism evidence="1 2">
    <name type="scientific">Metarhizium robertsii</name>
    <dbReference type="NCBI Taxonomy" id="568076"/>
    <lineage>
        <taxon>Eukaryota</taxon>
        <taxon>Fungi</taxon>
        <taxon>Dikarya</taxon>
        <taxon>Ascomycota</taxon>
        <taxon>Pezizomycotina</taxon>
        <taxon>Sordariomycetes</taxon>
        <taxon>Hypocreomycetidae</taxon>
        <taxon>Hypocreales</taxon>
        <taxon>Clavicipitaceae</taxon>
        <taxon>Metarhizium</taxon>
    </lineage>
</organism>
<protein>
    <submittedName>
        <fullName evidence="1">Uncharacterized protein</fullName>
    </submittedName>
</protein>
<comment type="caution">
    <text evidence="1">The sequence shown here is derived from an EMBL/GenBank/DDBJ whole genome shotgun (WGS) entry which is preliminary data.</text>
</comment>
<evidence type="ECO:0000313" key="1">
    <source>
        <dbReference type="EMBL" id="EXU96692.1"/>
    </source>
</evidence>
<dbReference type="AlphaFoldDB" id="A0A014N966"/>